<gene>
    <name evidence="1" type="ORF">K8U77_07760</name>
</gene>
<reference evidence="1" key="1">
    <citation type="journal article" date="2021" name="PeerJ">
        <title>Extensive microbial diversity within the chicken gut microbiome revealed by metagenomics and culture.</title>
        <authorList>
            <person name="Gilroy R."/>
            <person name="Ravi A."/>
            <person name="Getino M."/>
            <person name="Pursley I."/>
            <person name="Horton D.L."/>
            <person name="Alikhan N.F."/>
            <person name="Baker D."/>
            <person name="Gharbi K."/>
            <person name="Hall N."/>
            <person name="Watson M."/>
            <person name="Adriaenssens E.M."/>
            <person name="Foster-Nyarko E."/>
            <person name="Jarju S."/>
            <person name="Secka A."/>
            <person name="Antonio M."/>
            <person name="Oren A."/>
            <person name="Chaudhuri R.R."/>
            <person name="La Ragione R."/>
            <person name="Hildebrand F."/>
            <person name="Pallen M.J."/>
        </authorList>
    </citation>
    <scope>NUCLEOTIDE SEQUENCE</scope>
    <source>
        <strain evidence="1">ChiGjej6B6-11269</strain>
    </source>
</reference>
<dbReference type="EMBL" id="DYWI01000149">
    <property type="protein sequence ID" value="HJF65990.1"/>
    <property type="molecule type" value="Genomic_DNA"/>
</dbReference>
<evidence type="ECO:0000313" key="1">
    <source>
        <dbReference type="EMBL" id="HJF65990.1"/>
    </source>
</evidence>
<organism evidence="1 2">
    <name type="scientific">Slackia equolifaciens</name>
    <dbReference type="NCBI Taxonomy" id="498718"/>
    <lineage>
        <taxon>Bacteria</taxon>
        <taxon>Bacillati</taxon>
        <taxon>Actinomycetota</taxon>
        <taxon>Coriobacteriia</taxon>
        <taxon>Eggerthellales</taxon>
        <taxon>Eggerthellaceae</taxon>
        <taxon>Slackia</taxon>
    </lineage>
</organism>
<reference evidence="1" key="2">
    <citation type="submission" date="2021-09" db="EMBL/GenBank/DDBJ databases">
        <authorList>
            <person name="Gilroy R."/>
        </authorList>
    </citation>
    <scope>NUCLEOTIDE SEQUENCE</scope>
    <source>
        <strain evidence="1">ChiGjej6B6-11269</strain>
    </source>
</reference>
<dbReference type="Pfam" id="PF13306">
    <property type="entry name" value="LRR_5"/>
    <property type="match status" value="1"/>
</dbReference>
<dbReference type="Proteomes" id="UP000786989">
    <property type="component" value="Unassembled WGS sequence"/>
</dbReference>
<sequence>MAVGTVSTRILTDIANAIRYQAGVAALYKPREMAAAVAALDGTDAGSYQAQPYMTLESGVLPESVFSDIADALRGQNGLSTLYAPGDMAAAILALEWDVGYKIRGLLLDDGTFEINYYERRTSVTGGRIVQVFEIDPAGYSSASARSYDSIKLLVKKVYIDSTIGALGLTNCNYWFNAFSNCTEVRGFENLSGMTSATQMFSSCTSLETIYATSFSNSGLSGSLMFTGCTRLVGGTDGFVPSQTSGASVCKLGAGGVLTDPSNDARTWFWAHYYADGEGVLTATSTPDATRELVASGRICAIGKYVGLGFTPWDGMTGPTHRQYLTSATFAADMATFSYLNLNYLFYSCTNLASVNGLGNLSGVRSMRYTFSSCSFTTIDFRGFDPSTLTDLFYTFSGCNKLTRIYADATWALPSSGITGSQCFYSCSTSLVGGNGTVWASNKTAYTYFRIDTASTPGYITAA</sequence>
<proteinExistence type="predicted"/>
<dbReference type="Gene3D" id="3.80.10.10">
    <property type="entry name" value="Ribonuclease Inhibitor"/>
    <property type="match status" value="1"/>
</dbReference>
<dbReference type="InterPro" id="IPR032675">
    <property type="entry name" value="LRR_dom_sf"/>
</dbReference>
<accession>A0A9D2UY14</accession>
<evidence type="ECO:0000313" key="2">
    <source>
        <dbReference type="Proteomes" id="UP000786989"/>
    </source>
</evidence>
<protein>
    <submittedName>
        <fullName evidence="1">Leucine-rich repeat domain-containing protein</fullName>
    </submittedName>
</protein>
<dbReference type="AlphaFoldDB" id="A0A9D2UY14"/>
<comment type="caution">
    <text evidence="1">The sequence shown here is derived from an EMBL/GenBank/DDBJ whole genome shotgun (WGS) entry which is preliminary data.</text>
</comment>
<name>A0A9D2UY14_9ACTN</name>
<dbReference type="InterPro" id="IPR026906">
    <property type="entry name" value="LRR_5"/>
</dbReference>